<name>A0ABD3D9V2_9LAMI</name>
<comment type="caution">
    <text evidence="2">The sequence shown here is derived from an EMBL/GenBank/DDBJ whole genome shotgun (WGS) entry which is preliminary data.</text>
</comment>
<dbReference type="AlphaFoldDB" id="A0ABD3D9V2"/>
<organism evidence="2 3">
    <name type="scientific">Castilleja foliolosa</name>
    <dbReference type="NCBI Taxonomy" id="1961234"/>
    <lineage>
        <taxon>Eukaryota</taxon>
        <taxon>Viridiplantae</taxon>
        <taxon>Streptophyta</taxon>
        <taxon>Embryophyta</taxon>
        <taxon>Tracheophyta</taxon>
        <taxon>Spermatophyta</taxon>
        <taxon>Magnoliopsida</taxon>
        <taxon>eudicotyledons</taxon>
        <taxon>Gunneridae</taxon>
        <taxon>Pentapetalae</taxon>
        <taxon>asterids</taxon>
        <taxon>lamiids</taxon>
        <taxon>Lamiales</taxon>
        <taxon>Orobanchaceae</taxon>
        <taxon>Pedicularideae</taxon>
        <taxon>Castillejinae</taxon>
        <taxon>Castilleja</taxon>
    </lineage>
</organism>
<sequence>MTTSYSVSSNLYVNIGDLEPGRTTHGVKVRVIRCYRQPSGHKADPDGSLELIVHDAIRIAYMQLWTILYSKIRRFKLKKVVCTRSRHSWMHKTCHKYKSTTNPLKLRLFYQTSIAPFEDNEFPTSMHRFRDLFEIANDISVDNFQLLDVIGRVVSYQKPTFVAKVATRRMDFKIANTEGRQLGYEIKVSNTFHVTKVTVNGHSDVFKNFSDGMVPALSGSQNNGIVEEVNEIYSLFKYNTAQMRDIETLIGMQKKNKFWVDATIAEIDPKLGFCYASCRKCLKKMPMDERNRQCFVCGEDNFTNSYRYKIEVLAADSSGCASMLIWDAQCTTLIGKPAKYMKQLNDKAGTRIPRELHESLVDKRVLFEVKTPSNKVNKDLPQFTVSRVAVDEDIFDIYAKNYTPTRGSTTECKNKVNDKDDEACSRLRKDKEKVDVDDMLENETDVEDGLNLMEGKHDVGCEENIEDENEESADAVTLKDLKEKKNAGCGKTNEYLQQIWCFLISSLNLKLL</sequence>
<feature type="domain" description="Replication factor A C-terminal" evidence="1">
    <location>
        <begin position="259"/>
        <end position="378"/>
    </location>
</feature>
<dbReference type="Proteomes" id="UP001632038">
    <property type="component" value="Unassembled WGS sequence"/>
</dbReference>
<accession>A0ABD3D9V2</accession>
<gene>
    <name evidence="2" type="ORF">CASFOL_018447</name>
</gene>
<dbReference type="InterPro" id="IPR013955">
    <property type="entry name" value="Rep_factor-A_C"/>
</dbReference>
<dbReference type="InterPro" id="IPR012340">
    <property type="entry name" value="NA-bd_OB-fold"/>
</dbReference>
<dbReference type="PANTHER" id="PTHR47165">
    <property type="entry name" value="OS03G0429900 PROTEIN"/>
    <property type="match status" value="1"/>
</dbReference>
<dbReference type="Pfam" id="PF08646">
    <property type="entry name" value="Rep_fac-A_C"/>
    <property type="match status" value="1"/>
</dbReference>
<evidence type="ECO:0000313" key="2">
    <source>
        <dbReference type="EMBL" id="KAL3637999.1"/>
    </source>
</evidence>
<dbReference type="PANTHER" id="PTHR47165:SF4">
    <property type="entry name" value="OS03G0429900 PROTEIN"/>
    <property type="match status" value="1"/>
</dbReference>
<keyword evidence="3" id="KW-1185">Reference proteome</keyword>
<reference evidence="3" key="1">
    <citation type="journal article" date="2024" name="IScience">
        <title>Strigolactones Initiate the Formation of Haustorium-like Structures in Castilleja.</title>
        <authorList>
            <person name="Buerger M."/>
            <person name="Peterson D."/>
            <person name="Chory J."/>
        </authorList>
    </citation>
    <scope>NUCLEOTIDE SEQUENCE [LARGE SCALE GENOMIC DNA]</scope>
</reference>
<proteinExistence type="predicted"/>
<dbReference type="EMBL" id="JAVIJP010000023">
    <property type="protein sequence ID" value="KAL3637999.1"/>
    <property type="molecule type" value="Genomic_DNA"/>
</dbReference>
<evidence type="ECO:0000259" key="1">
    <source>
        <dbReference type="Pfam" id="PF08646"/>
    </source>
</evidence>
<protein>
    <recommendedName>
        <fullName evidence="1">Replication factor A C-terminal domain-containing protein</fullName>
    </recommendedName>
</protein>
<dbReference type="SUPFAM" id="SSF50249">
    <property type="entry name" value="Nucleic acid-binding proteins"/>
    <property type="match status" value="1"/>
</dbReference>
<dbReference type="Gene3D" id="2.40.50.140">
    <property type="entry name" value="Nucleic acid-binding proteins"/>
    <property type="match status" value="1"/>
</dbReference>
<evidence type="ECO:0000313" key="3">
    <source>
        <dbReference type="Proteomes" id="UP001632038"/>
    </source>
</evidence>